<keyword evidence="1" id="KW-0808">Transferase</keyword>
<dbReference type="PANTHER" id="PTHR43224">
    <property type="entry name" value="AMIDINOTRANSFERASE"/>
    <property type="match status" value="1"/>
</dbReference>
<dbReference type="SUPFAM" id="SSF55909">
    <property type="entry name" value="Pentein"/>
    <property type="match status" value="1"/>
</dbReference>
<dbReference type="Gene3D" id="3.75.10.10">
    <property type="entry name" value="L-arginine/glycine Amidinotransferase, Chain A"/>
    <property type="match status" value="1"/>
</dbReference>
<protein>
    <submittedName>
        <fullName evidence="1">Amidinotransferase</fullName>
    </submittedName>
</protein>
<accession>A0A172TXQ1</accession>
<dbReference type="PANTHER" id="PTHR43224:SF1">
    <property type="entry name" value="AMIDINOTRANSFERASE"/>
    <property type="match status" value="1"/>
</dbReference>
<dbReference type="OrthoDB" id="9788268at2"/>
<gene>
    <name evidence="1" type="ORF">SY85_15925</name>
</gene>
<dbReference type="RefSeq" id="WP_066405887.1">
    <property type="nucleotide sequence ID" value="NZ_CP011390.1"/>
</dbReference>
<dbReference type="GO" id="GO:0016740">
    <property type="term" value="F:transferase activity"/>
    <property type="evidence" value="ECO:0007669"/>
    <property type="project" value="UniProtKB-KW"/>
</dbReference>
<dbReference type="Proteomes" id="UP000077177">
    <property type="component" value="Chromosome"/>
</dbReference>
<dbReference type="PATRIC" id="fig|1492898.3.peg.3461"/>
<reference evidence="2" key="1">
    <citation type="submission" date="2015-01" db="EMBL/GenBank/DDBJ databases">
        <title>Flavisolibacter sp./LCS9/ whole genome sequencing.</title>
        <authorList>
            <person name="Kim M.K."/>
            <person name="Srinivasan S."/>
            <person name="Lee J.-J."/>
        </authorList>
    </citation>
    <scope>NUCLEOTIDE SEQUENCE [LARGE SCALE GENOMIC DNA]</scope>
    <source>
        <strain evidence="2">LCS9</strain>
    </source>
</reference>
<dbReference type="NCBIfam" id="NF046062">
    <property type="entry name" value="citrull_CtlX"/>
    <property type="match status" value="1"/>
</dbReference>
<dbReference type="PIRSF" id="PIRSF028188">
    <property type="entry name" value="Amdntrnsf_FN0238"/>
    <property type="match status" value="1"/>
</dbReference>
<dbReference type="EMBL" id="CP011390">
    <property type="protein sequence ID" value="ANE51762.1"/>
    <property type="molecule type" value="Genomic_DNA"/>
</dbReference>
<proteinExistence type="predicted"/>
<organism evidence="1 2">
    <name type="scientific">Flavisolibacter tropicus</name>
    <dbReference type="NCBI Taxonomy" id="1492898"/>
    <lineage>
        <taxon>Bacteria</taxon>
        <taxon>Pseudomonadati</taxon>
        <taxon>Bacteroidota</taxon>
        <taxon>Chitinophagia</taxon>
        <taxon>Chitinophagales</taxon>
        <taxon>Chitinophagaceae</taxon>
        <taxon>Flavisolibacter</taxon>
    </lineage>
</organism>
<dbReference type="KEGG" id="fla:SY85_15925"/>
<dbReference type="STRING" id="1492898.SY85_15925"/>
<sequence length="303" mass="33974">MQITDTVLMIRPAAFRFNEQTAANNFFQSPHTEEVHEQAVQEFDAMVEGLLRNDIKVLVVNDTTEPVKPDAIFPNNWFSTSSEGVVNVYPMYAPNRRTEKRDDILQALAKVYQINNVLDWTEFEAEAMYLEGTGSMVMDHVSKMVYACLSLRTHESLVQKFAAANGYQAITFTATDNKGQLIYHTNVMMCIGDRFAVLCDQAIEDDSERIAVIQLLATTGHAVLPITQEQVNAFAGNMLQVKNQEGQSFIVMSQTAYNVLTPFQIETLQGFGELLAFDVSTIEKVNGGSVRCMMAEIFLQPKE</sequence>
<dbReference type="InterPro" id="IPR014541">
    <property type="entry name" value="Amdntrnsf_FN0238"/>
</dbReference>
<reference evidence="1 2" key="2">
    <citation type="journal article" date="2016" name="Int. J. Syst. Evol. Microbiol.">
        <title>Flavisolibacter tropicus sp. nov., isolated from tropical soil.</title>
        <authorList>
            <person name="Lee J.J."/>
            <person name="Kang M.S."/>
            <person name="Kim G.S."/>
            <person name="Lee C.S."/>
            <person name="Lim S."/>
            <person name="Lee J."/>
            <person name="Roh S.H."/>
            <person name="Kang H."/>
            <person name="Ha J.M."/>
            <person name="Bae S."/>
            <person name="Jung H.Y."/>
            <person name="Kim M.K."/>
        </authorList>
    </citation>
    <scope>NUCLEOTIDE SEQUENCE [LARGE SCALE GENOMIC DNA]</scope>
    <source>
        <strain evidence="1 2">LCS9</strain>
    </source>
</reference>
<dbReference type="AlphaFoldDB" id="A0A172TXQ1"/>
<evidence type="ECO:0000313" key="1">
    <source>
        <dbReference type="EMBL" id="ANE51762.1"/>
    </source>
</evidence>
<dbReference type="Pfam" id="PF19420">
    <property type="entry name" value="DDAH_eukar"/>
    <property type="match status" value="1"/>
</dbReference>
<name>A0A172TXQ1_9BACT</name>
<evidence type="ECO:0000313" key="2">
    <source>
        <dbReference type="Proteomes" id="UP000077177"/>
    </source>
</evidence>
<keyword evidence="2" id="KW-1185">Reference proteome</keyword>